<feature type="non-terminal residue" evidence="2">
    <location>
        <position position="1"/>
    </location>
</feature>
<keyword evidence="3" id="KW-1185">Reference proteome</keyword>
<dbReference type="InterPro" id="IPR011009">
    <property type="entry name" value="Kinase-like_dom_sf"/>
</dbReference>
<dbReference type="SUPFAM" id="SSF56112">
    <property type="entry name" value="Protein kinase-like (PK-like)"/>
    <property type="match status" value="1"/>
</dbReference>
<dbReference type="GO" id="GO:0005524">
    <property type="term" value="F:ATP binding"/>
    <property type="evidence" value="ECO:0007669"/>
    <property type="project" value="InterPro"/>
</dbReference>
<evidence type="ECO:0000313" key="3">
    <source>
        <dbReference type="Proteomes" id="UP000018888"/>
    </source>
</evidence>
<feature type="non-terminal residue" evidence="2">
    <location>
        <position position="104"/>
    </location>
</feature>
<feature type="domain" description="Protein kinase" evidence="1">
    <location>
        <begin position="1"/>
        <end position="99"/>
    </location>
</feature>
<protein>
    <submittedName>
        <fullName evidence="2">Kinase-like domain-containing protein</fullName>
    </submittedName>
</protein>
<dbReference type="Proteomes" id="UP000018888">
    <property type="component" value="Unassembled WGS sequence"/>
</dbReference>
<dbReference type="InterPro" id="IPR051681">
    <property type="entry name" value="Ser/Thr_Kinases-Pseudokinases"/>
</dbReference>
<comment type="caution">
    <text evidence="2">The sequence shown here is derived from an EMBL/GenBank/DDBJ whole genome shotgun (WGS) entry which is preliminary data.</text>
</comment>
<dbReference type="InterPro" id="IPR000719">
    <property type="entry name" value="Prot_kinase_dom"/>
</dbReference>
<organism evidence="2 3">
    <name type="scientific">Rhizophagus irregularis (strain DAOM 181602 / DAOM 197198 / MUCL 43194)</name>
    <name type="common">Arbuscular mycorrhizal fungus</name>
    <name type="synonym">Glomus intraradices</name>
    <dbReference type="NCBI Taxonomy" id="747089"/>
    <lineage>
        <taxon>Eukaryota</taxon>
        <taxon>Fungi</taxon>
        <taxon>Fungi incertae sedis</taxon>
        <taxon>Mucoromycota</taxon>
        <taxon>Glomeromycotina</taxon>
        <taxon>Glomeromycetes</taxon>
        <taxon>Glomerales</taxon>
        <taxon>Glomeraceae</taxon>
        <taxon>Rhizophagus</taxon>
    </lineage>
</organism>
<gene>
    <name evidence="2" type="ORF">GLOIN_2v1703558</name>
</gene>
<dbReference type="InterPro" id="IPR001245">
    <property type="entry name" value="Ser-Thr/Tyr_kinase_cat_dom"/>
</dbReference>
<sequence length="104" mass="12079">VIPFIDPKKLNDHSYELNKKSDVYSYGVLMWQVSSGKQPFCNHKYDGNLSLSIVNGKREEIINNTPLEYGNLYTECWENEPDKRPDMQKVVLVLKSIVFPDQDL</sequence>
<dbReference type="PANTHER" id="PTHR44329">
    <property type="entry name" value="SERINE/THREONINE-PROTEIN KINASE TNNI3K-RELATED"/>
    <property type="match status" value="1"/>
</dbReference>
<dbReference type="Pfam" id="PF07714">
    <property type="entry name" value="PK_Tyr_Ser-Thr"/>
    <property type="match status" value="1"/>
</dbReference>
<dbReference type="AlphaFoldDB" id="A0A2P4P7Y8"/>
<dbReference type="EMBL" id="AUPC02000337">
    <property type="protein sequence ID" value="POG61511.1"/>
    <property type="molecule type" value="Genomic_DNA"/>
</dbReference>
<name>A0A2P4P7Y8_RHIID</name>
<accession>A0A2P4P7Y8</accession>
<reference evidence="2 3" key="2">
    <citation type="journal article" date="2018" name="New Phytol.">
        <title>High intraspecific genome diversity in the model arbuscular mycorrhizal symbiont Rhizophagus irregularis.</title>
        <authorList>
            <person name="Chen E.C.H."/>
            <person name="Morin E."/>
            <person name="Beaudet D."/>
            <person name="Noel J."/>
            <person name="Yildirir G."/>
            <person name="Ndikumana S."/>
            <person name="Charron P."/>
            <person name="St-Onge C."/>
            <person name="Giorgi J."/>
            <person name="Kruger M."/>
            <person name="Marton T."/>
            <person name="Ropars J."/>
            <person name="Grigoriev I.V."/>
            <person name="Hainaut M."/>
            <person name="Henrissat B."/>
            <person name="Roux C."/>
            <person name="Martin F."/>
            <person name="Corradi N."/>
        </authorList>
    </citation>
    <scope>NUCLEOTIDE SEQUENCE [LARGE SCALE GENOMIC DNA]</scope>
    <source>
        <strain evidence="2 3">DAOM 197198</strain>
    </source>
</reference>
<proteinExistence type="predicted"/>
<reference evidence="2 3" key="1">
    <citation type="journal article" date="2013" name="Proc. Natl. Acad. Sci. U.S.A.">
        <title>Genome of an arbuscular mycorrhizal fungus provides insight into the oldest plant symbiosis.</title>
        <authorList>
            <person name="Tisserant E."/>
            <person name="Malbreil M."/>
            <person name="Kuo A."/>
            <person name="Kohler A."/>
            <person name="Symeonidi A."/>
            <person name="Balestrini R."/>
            <person name="Charron P."/>
            <person name="Duensing N."/>
            <person name="Frei Dit Frey N."/>
            <person name="Gianinazzi-Pearson V."/>
            <person name="Gilbert L.B."/>
            <person name="Handa Y."/>
            <person name="Herr J.R."/>
            <person name="Hijri M."/>
            <person name="Koul R."/>
            <person name="Kawaguchi M."/>
            <person name="Krajinski F."/>
            <person name="Lammers P.J."/>
            <person name="Masclaux F.G."/>
            <person name="Murat C."/>
            <person name="Morin E."/>
            <person name="Ndikumana S."/>
            <person name="Pagni M."/>
            <person name="Petitpierre D."/>
            <person name="Requena N."/>
            <person name="Rosikiewicz P."/>
            <person name="Riley R."/>
            <person name="Saito K."/>
            <person name="San Clemente H."/>
            <person name="Shapiro H."/>
            <person name="van Tuinen D."/>
            <person name="Becard G."/>
            <person name="Bonfante P."/>
            <person name="Paszkowski U."/>
            <person name="Shachar-Hill Y.Y."/>
            <person name="Tuskan G.A."/>
            <person name="Young P.W."/>
            <person name="Sanders I.R."/>
            <person name="Henrissat B."/>
            <person name="Rensing S.A."/>
            <person name="Grigoriev I.V."/>
            <person name="Corradi N."/>
            <person name="Roux C."/>
            <person name="Martin F."/>
        </authorList>
    </citation>
    <scope>NUCLEOTIDE SEQUENCE [LARGE SCALE GENOMIC DNA]</scope>
    <source>
        <strain evidence="2 3">DAOM 197198</strain>
    </source>
</reference>
<evidence type="ECO:0000313" key="2">
    <source>
        <dbReference type="EMBL" id="POG61511.1"/>
    </source>
</evidence>
<dbReference type="Gene3D" id="1.10.510.10">
    <property type="entry name" value="Transferase(Phosphotransferase) domain 1"/>
    <property type="match status" value="1"/>
</dbReference>
<dbReference type="GO" id="GO:0004674">
    <property type="term" value="F:protein serine/threonine kinase activity"/>
    <property type="evidence" value="ECO:0007669"/>
    <property type="project" value="TreeGrafter"/>
</dbReference>
<dbReference type="PROSITE" id="PS50011">
    <property type="entry name" value="PROTEIN_KINASE_DOM"/>
    <property type="match status" value="1"/>
</dbReference>
<evidence type="ECO:0000259" key="1">
    <source>
        <dbReference type="PROSITE" id="PS50011"/>
    </source>
</evidence>